<evidence type="ECO:0000256" key="3">
    <source>
        <dbReference type="ARBA" id="ARBA00022729"/>
    </source>
</evidence>
<dbReference type="EMBL" id="FZMO01000246">
    <property type="protein sequence ID" value="SNQ49303.1"/>
    <property type="molecule type" value="Genomic_DNA"/>
</dbReference>
<dbReference type="Proteomes" id="UP000234331">
    <property type="component" value="Unassembled WGS sequence"/>
</dbReference>
<keyword evidence="7" id="KW-1185">Reference proteome</keyword>
<evidence type="ECO:0000256" key="1">
    <source>
        <dbReference type="ARBA" id="ARBA00010333"/>
    </source>
</evidence>
<protein>
    <submittedName>
        <fullName evidence="6">Periplasmic component of amino acid ABC-type transporter/signal transduction system</fullName>
    </submittedName>
</protein>
<evidence type="ECO:0000256" key="2">
    <source>
        <dbReference type="ARBA" id="ARBA00022448"/>
    </source>
</evidence>
<name>A0A2I2KUG2_9ACTN</name>
<dbReference type="Pfam" id="PF00497">
    <property type="entry name" value="SBP_bac_3"/>
    <property type="match status" value="1"/>
</dbReference>
<keyword evidence="3" id="KW-0732">Signal</keyword>
<evidence type="ECO:0000313" key="6">
    <source>
        <dbReference type="EMBL" id="SNQ49303.1"/>
    </source>
</evidence>
<proteinExistence type="inferred from homology"/>
<dbReference type="GO" id="GO:0005576">
    <property type="term" value="C:extracellular region"/>
    <property type="evidence" value="ECO:0007669"/>
    <property type="project" value="TreeGrafter"/>
</dbReference>
<dbReference type="GO" id="GO:0006865">
    <property type="term" value="P:amino acid transport"/>
    <property type="evidence" value="ECO:0007669"/>
    <property type="project" value="TreeGrafter"/>
</dbReference>
<evidence type="ECO:0000313" key="7">
    <source>
        <dbReference type="Proteomes" id="UP000234331"/>
    </source>
</evidence>
<organism evidence="6 7">
    <name type="scientific">Frankia canadensis</name>
    <dbReference type="NCBI Taxonomy" id="1836972"/>
    <lineage>
        <taxon>Bacteria</taxon>
        <taxon>Bacillati</taxon>
        <taxon>Actinomycetota</taxon>
        <taxon>Actinomycetes</taxon>
        <taxon>Frankiales</taxon>
        <taxon>Frankiaceae</taxon>
        <taxon>Frankia</taxon>
    </lineage>
</organism>
<feature type="compositionally biased region" description="Low complexity" evidence="4">
    <location>
        <begin position="63"/>
        <end position="79"/>
    </location>
</feature>
<dbReference type="SMART" id="SM00062">
    <property type="entry name" value="PBPb"/>
    <property type="match status" value="1"/>
</dbReference>
<dbReference type="Gene3D" id="3.40.190.10">
    <property type="entry name" value="Periplasmic binding protein-like II"/>
    <property type="match status" value="4"/>
</dbReference>
<dbReference type="AlphaFoldDB" id="A0A2I2KUG2"/>
<gene>
    <name evidence="6" type="ORF">FRACA_320002</name>
</gene>
<comment type="similarity">
    <text evidence="1">Belongs to the bacterial solute-binding protein 3 family.</text>
</comment>
<dbReference type="PANTHER" id="PTHR30085">
    <property type="entry name" value="AMINO ACID ABC TRANSPORTER PERMEASE"/>
    <property type="match status" value="1"/>
</dbReference>
<sequence>MVRTGTTGMSGFARSGGAPVARGGAGAAAKATRAAVLALLIALAGCAAVPSPLPPQARPLGDAASPAGPSAGTGSTAPPCRLPAGSLRPAPVAPPGPSLAAAPGPTPGPSPDPDVAAVVRRGYLRVGVRSDAAPFGSLQPGTGRLEGFEVDVANQVGRALFGADGRVRLRPVTTAQAVELVRRGELDVAAAGVTVTCERSELVDFSAPYFVTAPAALLARTSSIRRLEDLRGHRTCAVAGAAAAADCLVTLQRGGVEAVTGDETTLVGLAAQDPATHVVGLAARRTDQVAMVVARSAPGLTRFVNAVLAARELDGAWGRSYTRWLRGTPPPAPAATYRD</sequence>
<dbReference type="PANTHER" id="PTHR30085:SF6">
    <property type="entry name" value="ABC TRANSPORTER GLUTAMINE-BINDING PROTEIN GLNH"/>
    <property type="match status" value="1"/>
</dbReference>
<evidence type="ECO:0000259" key="5">
    <source>
        <dbReference type="SMART" id="SM00062"/>
    </source>
</evidence>
<evidence type="ECO:0000256" key="4">
    <source>
        <dbReference type="SAM" id="MobiDB-lite"/>
    </source>
</evidence>
<keyword evidence="2" id="KW-0813">Transport</keyword>
<accession>A0A2I2KUG2</accession>
<feature type="compositionally biased region" description="Low complexity" evidence="4">
    <location>
        <begin position="13"/>
        <end position="23"/>
    </location>
</feature>
<dbReference type="SUPFAM" id="SSF53850">
    <property type="entry name" value="Periplasmic binding protein-like II"/>
    <property type="match status" value="1"/>
</dbReference>
<dbReference type="InterPro" id="IPR051455">
    <property type="entry name" value="Bact_solute-bind_prot3"/>
</dbReference>
<dbReference type="InterPro" id="IPR001638">
    <property type="entry name" value="Solute-binding_3/MltF_N"/>
</dbReference>
<feature type="region of interest" description="Disordered" evidence="4">
    <location>
        <begin position="1"/>
        <end position="23"/>
    </location>
</feature>
<feature type="region of interest" description="Disordered" evidence="4">
    <location>
        <begin position="57"/>
        <end position="115"/>
    </location>
</feature>
<dbReference type="GO" id="GO:0030288">
    <property type="term" value="C:outer membrane-bounded periplasmic space"/>
    <property type="evidence" value="ECO:0007669"/>
    <property type="project" value="TreeGrafter"/>
</dbReference>
<feature type="domain" description="Solute-binding protein family 3/N-terminal" evidence="5">
    <location>
        <begin position="123"/>
        <end position="328"/>
    </location>
</feature>
<reference evidence="6 7" key="1">
    <citation type="submission" date="2017-06" db="EMBL/GenBank/DDBJ databases">
        <authorList>
            <person name="Kim H.J."/>
            <person name="Triplett B.A."/>
        </authorList>
    </citation>
    <scope>NUCLEOTIDE SEQUENCE [LARGE SCALE GENOMIC DNA]</scope>
    <source>
        <strain evidence="6">FRACA_ARgP5</strain>
    </source>
</reference>